<keyword evidence="3" id="KW-0274">FAD</keyword>
<reference evidence="7" key="1">
    <citation type="submission" date="2016-08" db="EMBL/GenBank/DDBJ databases">
        <authorList>
            <person name="Yan J."/>
        </authorList>
    </citation>
    <scope>NUCLEOTIDE SEQUENCE</scope>
    <source>
        <strain evidence="7">CSS-01s</strain>
    </source>
</reference>
<evidence type="ECO:0000256" key="3">
    <source>
        <dbReference type="ARBA" id="ARBA00022827"/>
    </source>
</evidence>
<comment type="caution">
    <text evidence="7">The sequence shown here is derived from an EMBL/GenBank/DDBJ whole genome shotgun (WGS) entry which is preliminary data.</text>
</comment>
<keyword evidence="5" id="KW-0560">Oxidoreductase</keyword>
<dbReference type="Pfam" id="PF00743">
    <property type="entry name" value="FMO-like"/>
    <property type="match status" value="2"/>
</dbReference>
<dbReference type="Pfam" id="PF13454">
    <property type="entry name" value="NAD_binding_9"/>
    <property type="match status" value="1"/>
</dbReference>
<dbReference type="InterPro" id="IPR036188">
    <property type="entry name" value="FAD/NAD-bd_sf"/>
</dbReference>
<proteinExistence type="inferred from homology"/>
<dbReference type="InterPro" id="IPR020946">
    <property type="entry name" value="Flavin_mOase-like"/>
</dbReference>
<evidence type="ECO:0000313" key="7">
    <source>
        <dbReference type="EMBL" id="KAF9630994.1"/>
    </source>
</evidence>
<keyword evidence="2" id="KW-0285">Flavoprotein</keyword>
<keyword evidence="4" id="KW-0521">NADP</keyword>
<dbReference type="PANTHER" id="PTHR23023">
    <property type="entry name" value="DIMETHYLANILINE MONOOXYGENASE"/>
    <property type="match status" value="1"/>
</dbReference>
<gene>
    <name evidence="7" type="ORF">BFW01_g1868</name>
</gene>
<dbReference type="PRINTS" id="PR00419">
    <property type="entry name" value="ADXRDTASE"/>
</dbReference>
<reference evidence="7" key="2">
    <citation type="journal article" date="2018" name="DNA Res.">
        <title>Comparative genome and transcriptome analyses reveal adaptations to opportunistic infections in woody plant degrading pathogens of Botryosphaeriaceae.</title>
        <authorList>
            <person name="Yan J.Y."/>
            <person name="Zhao W.S."/>
            <person name="Chen Z."/>
            <person name="Xing Q.K."/>
            <person name="Zhang W."/>
            <person name="Chethana K.W.T."/>
            <person name="Xue M.F."/>
            <person name="Xu J.P."/>
            <person name="Phillips A.J.L."/>
            <person name="Wang Y."/>
            <person name="Liu J.H."/>
            <person name="Liu M."/>
            <person name="Zhou Y."/>
            <person name="Jayawardena R.S."/>
            <person name="Manawasinghe I.S."/>
            <person name="Huang J.B."/>
            <person name="Qiao G.H."/>
            <person name="Fu C.Y."/>
            <person name="Guo F.F."/>
            <person name="Dissanayake A.J."/>
            <person name="Peng Y.L."/>
            <person name="Hyde K.D."/>
            <person name="Li X.H."/>
        </authorList>
    </citation>
    <scope>NUCLEOTIDE SEQUENCE</scope>
    <source>
        <strain evidence="7">CSS-01s</strain>
    </source>
</reference>
<evidence type="ECO:0000313" key="8">
    <source>
        <dbReference type="Proteomes" id="UP000627934"/>
    </source>
</evidence>
<dbReference type="InterPro" id="IPR038732">
    <property type="entry name" value="HpyO/CreE_NAD-binding"/>
</dbReference>
<feature type="domain" description="FAD-dependent urate hydroxylase HpyO/Asp monooxygenase CreE-like FAD/NAD(P)-binding" evidence="6">
    <location>
        <begin position="9"/>
        <end position="54"/>
    </location>
</feature>
<dbReference type="InterPro" id="IPR000960">
    <property type="entry name" value="Flavin_mOase"/>
</dbReference>
<protein>
    <submittedName>
        <fullName evidence="7">Thiol-specific monooxygenase</fullName>
    </submittedName>
</protein>
<name>A0A8H7ITI3_9PEZI</name>
<dbReference type="GO" id="GO:0050661">
    <property type="term" value="F:NADP binding"/>
    <property type="evidence" value="ECO:0007669"/>
    <property type="project" value="InterPro"/>
</dbReference>
<sequence length="510" mass="57610">MPEQVKRVAVIGAGPAGAIAVDALVKEQVFSTIRVFERKPITGGTWVFNPEQSPKIPSLRDLVDGVADVPVTIPSQFPAETPKSEAVNHHHHRYTDTAVWDHLHSNIPPSVMSYTQEPFPNIISEQSLSRFGPDAPFRHRKVIRDWVESLFVQAGHTKLIEFSTTVELAEKRGDEWVLTLRKEIPGRDKDIWWQETFDALVVASGHYYVPFIPTIPGLIEYDQRFPGRIHHSKHYRSPELFRDKVSNACLSLSILQYQLTEGILQRVVVVGGSISAIDVLQDIKDVVKQPVYASLRQPLPTVGWVPFTHPRISIKKEIIRFDSDSGRIYFNDGTSLTDVDHIVFATGYNFTLPFLPNIKIPNRRIPGLYLHVFSIADPTLIFIGAVTGGFTFRAFEYQAVAAARVLAGRAALPSKDEMLQWERDRLKERGEGKPFYTLAPDWEAYFEDLRAIAGDPAPGTTGRVLPKFDKQWLKTFEEVLGIRLNWWKSETERAEAEAKGNGGERLKARL</sequence>
<dbReference type="EMBL" id="MDYX01000048">
    <property type="protein sequence ID" value="KAF9630994.1"/>
    <property type="molecule type" value="Genomic_DNA"/>
</dbReference>
<dbReference type="GO" id="GO:0050660">
    <property type="term" value="F:flavin adenine dinucleotide binding"/>
    <property type="evidence" value="ECO:0007669"/>
    <property type="project" value="InterPro"/>
</dbReference>
<organism evidence="7 8">
    <name type="scientific">Lasiodiplodia theobromae</name>
    <dbReference type="NCBI Taxonomy" id="45133"/>
    <lineage>
        <taxon>Eukaryota</taxon>
        <taxon>Fungi</taxon>
        <taxon>Dikarya</taxon>
        <taxon>Ascomycota</taxon>
        <taxon>Pezizomycotina</taxon>
        <taxon>Dothideomycetes</taxon>
        <taxon>Dothideomycetes incertae sedis</taxon>
        <taxon>Botryosphaeriales</taxon>
        <taxon>Botryosphaeriaceae</taxon>
        <taxon>Lasiodiplodia</taxon>
    </lineage>
</organism>
<evidence type="ECO:0000256" key="5">
    <source>
        <dbReference type="ARBA" id="ARBA00023002"/>
    </source>
</evidence>
<evidence type="ECO:0000256" key="2">
    <source>
        <dbReference type="ARBA" id="ARBA00022630"/>
    </source>
</evidence>
<evidence type="ECO:0000259" key="6">
    <source>
        <dbReference type="Pfam" id="PF13454"/>
    </source>
</evidence>
<dbReference type="Gene3D" id="3.50.50.60">
    <property type="entry name" value="FAD/NAD(P)-binding domain"/>
    <property type="match status" value="2"/>
</dbReference>
<dbReference type="InterPro" id="IPR050346">
    <property type="entry name" value="FMO-like"/>
</dbReference>
<dbReference type="AlphaFoldDB" id="A0A8H7ITI3"/>
<dbReference type="SUPFAM" id="SSF51905">
    <property type="entry name" value="FAD/NAD(P)-binding domain"/>
    <property type="match status" value="2"/>
</dbReference>
<dbReference type="PIRSF" id="PIRSF000332">
    <property type="entry name" value="FMO"/>
    <property type="match status" value="1"/>
</dbReference>
<comment type="similarity">
    <text evidence="1">Belongs to the FMO family.</text>
</comment>
<evidence type="ECO:0000256" key="1">
    <source>
        <dbReference type="ARBA" id="ARBA00009183"/>
    </source>
</evidence>
<keyword evidence="7" id="KW-0503">Monooxygenase</keyword>
<accession>A0A8H7ITI3</accession>
<evidence type="ECO:0000256" key="4">
    <source>
        <dbReference type="ARBA" id="ARBA00022857"/>
    </source>
</evidence>
<dbReference type="GO" id="GO:0004499">
    <property type="term" value="F:N,N-dimethylaniline monooxygenase activity"/>
    <property type="evidence" value="ECO:0007669"/>
    <property type="project" value="InterPro"/>
</dbReference>
<dbReference type="Proteomes" id="UP000627934">
    <property type="component" value="Unassembled WGS sequence"/>
</dbReference>